<dbReference type="EMBL" id="GECZ01031988">
    <property type="protein sequence ID" value="JAS37781.1"/>
    <property type="molecule type" value="Transcribed_RNA"/>
</dbReference>
<feature type="compositionally biased region" description="Polar residues" evidence="1">
    <location>
        <begin position="60"/>
        <end position="89"/>
    </location>
</feature>
<sequence>INATAPQHKEGVYNSEDIAMPSKKNSTESDDFECDLLSDSEEQSSVITTSSETTTANETKVSQVEITTATSKLPAESVTSKSAQTPQVFNTTETNDTMNNEPTT</sequence>
<evidence type="ECO:0000256" key="1">
    <source>
        <dbReference type="SAM" id="MobiDB-lite"/>
    </source>
</evidence>
<proteinExistence type="predicted"/>
<feature type="compositionally biased region" description="Acidic residues" evidence="1">
    <location>
        <begin position="28"/>
        <end position="42"/>
    </location>
</feature>
<feature type="compositionally biased region" description="Low complexity" evidence="1">
    <location>
        <begin position="90"/>
        <end position="104"/>
    </location>
</feature>
<feature type="non-terminal residue" evidence="2">
    <location>
        <position position="1"/>
    </location>
</feature>
<organism evidence="2">
    <name type="scientific">Cuerna arida</name>
    <dbReference type="NCBI Taxonomy" id="1464854"/>
    <lineage>
        <taxon>Eukaryota</taxon>
        <taxon>Metazoa</taxon>
        <taxon>Ecdysozoa</taxon>
        <taxon>Arthropoda</taxon>
        <taxon>Hexapoda</taxon>
        <taxon>Insecta</taxon>
        <taxon>Pterygota</taxon>
        <taxon>Neoptera</taxon>
        <taxon>Paraneoptera</taxon>
        <taxon>Hemiptera</taxon>
        <taxon>Auchenorrhyncha</taxon>
        <taxon>Membracoidea</taxon>
        <taxon>Cicadellidae</taxon>
        <taxon>Cicadellinae</taxon>
        <taxon>Proconiini</taxon>
        <taxon>Cuerna</taxon>
    </lineage>
</organism>
<protein>
    <submittedName>
        <fullName evidence="2">Uncharacterized protein</fullName>
    </submittedName>
</protein>
<accession>A0A1B6EIQ0</accession>
<dbReference type="AlphaFoldDB" id="A0A1B6EIQ0"/>
<feature type="non-terminal residue" evidence="2">
    <location>
        <position position="104"/>
    </location>
</feature>
<reference evidence="2" key="1">
    <citation type="submission" date="2015-11" db="EMBL/GenBank/DDBJ databases">
        <title>De novo transcriptome assembly of four potential Pierce s Disease insect vectors from Arizona vineyards.</title>
        <authorList>
            <person name="Tassone E.E."/>
        </authorList>
    </citation>
    <scope>NUCLEOTIDE SEQUENCE</scope>
</reference>
<name>A0A1B6EIQ0_9HEMI</name>
<gene>
    <name evidence="2" type="ORF">g.3691</name>
</gene>
<feature type="compositionally biased region" description="Low complexity" evidence="1">
    <location>
        <begin position="43"/>
        <end position="59"/>
    </location>
</feature>
<feature type="region of interest" description="Disordered" evidence="1">
    <location>
        <begin position="1"/>
        <end position="104"/>
    </location>
</feature>
<evidence type="ECO:0000313" key="2">
    <source>
        <dbReference type="EMBL" id="JAS37781.1"/>
    </source>
</evidence>